<dbReference type="SMART" id="SM00960">
    <property type="entry name" value="Robl_LC7"/>
    <property type="match status" value="1"/>
</dbReference>
<evidence type="ECO:0000313" key="3">
    <source>
        <dbReference type="Proteomes" id="UP000774570"/>
    </source>
</evidence>
<protein>
    <submittedName>
        <fullName evidence="2">Roadblock/LC7 domain-containing protein</fullName>
    </submittedName>
</protein>
<dbReference type="InterPro" id="IPR004942">
    <property type="entry name" value="Roadblock/LAMTOR2_dom"/>
</dbReference>
<dbReference type="EMBL" id="JAIBOA010000023">
    <property type="protein sequence ID" value="MBW8486402.1"/>
    <property type="molecule type" value="Genomic_DNA"/>
</dbReference>
<dbReference type="Gene3D" id="3.30.450.30">
    <property type="entry name" value="Dynein light chain 2a, cytoplasmic"/>
    <property type="match status" value="1"/>
</dbReference>
<keyword evidence="3" id="KW-1185">Reference proteome</keyword>
<dbReference type="PANTHER" id="PTHR36222:SF1">
    <property type="entry name" value="SERINE PROTEASE INHIBITOR RV3364C"/>
    <property type="match status" value="1"/>
</dbReference>
<organism evidence="2 3">
    <name type="scientific">Actinomadura parmotrematis</name>
    <dbReference type="NCBI Taxonomy" id="2864039"/>
    <lineage>
        <taxon>Bacteria</taxon>
        <taxon>Bacillati</taxon>
        <taxon>Actinomycetota</taxon>
        <taxon>Actinomycetes</taxon>
        <taxon>Streptosporangiales</taxon>
        <taxon>Thermomonosporaceae</taxon>
        <taxon>Actinomadura</taxon>
    </lineage>
</organism>
<comment type="caution">
    <text evidence="2">The sequence shown here is derived from an EMBL/GenBank/DDBJ whole genome shotgun (WGS) entry which is preliminary data.</text>
</comment>
<evidence type="ECO:0000259" key="1">
    <source>
        <dbReference type="SMART" id="SM00960"/>
    </source>
</evidence>
<proteinExistence type="predicted"/>
<evidence type="ECO:0000313" key="2">
    <source>
        <dbReference type="EMBL" id="MBW8486402.1"/>
    </source>
</evidence>
<name>A0ABS7G3L0_9ACTN</name>
<sequence length="138" mass="14114">MTDREQAFRDGDAARQVDEMMARLPGVDRAVVLSRAGLVIAASAGLGQERAEHLSALVSGTQGLARGACQRFGGGELLQTVIEMDKALLFIVSAGEAVSVAALGAADADAGAIVYELTALAERLARPAAQLPPASGAR</sequence>
<dbReference type="Pfam" id="PF03259">
    <property type="entry name" value="Robl_LC7"/>
    <property type="match status" value="1"/>
</dbReference>
<reference evidence="2 3" key="1">
    <citation type="submission" date="2021-07" db="EMBL/GenBank/DDBJ databases">
        <title>Actinomadura sp. PM05-2 isolated from lichen.</title>
        <authorList>
            <person name="Somphong A."/>
            <person name="Phongsopitanun W."/>
            <person name="Tanasupawat S."/>
            <person name="Peongsungnone V."/>
        </authorList>
    </citation>
    <scope>NUCLEOTIDE SEQUENCE [LARGE SCALE GENOMIC DNA]</scope>
    <source>
        <strain evidence="2 3">PM05-2</strain>
    </source>
</reference>
<dbReference type="Proteomes" id="UP000774570">
    <property type="component" value="Unassembled WGS sequence"/>
</dbReference>
<dbReference type="InterPro" id="IPR053141">
    <property type="entry name" value="Mycobact_SerProt_Inhib_Rv3364c"/>
</dbReference>
<feature type="domain" description="Roadblock/LAMTOR2" evidence="1">
    <location>
        <begin position="14"/>
        <end position="104"/>
    </location>
</feature>
<gene>
    <name evidence="2" type="ORF">K1Y72_28820</name>
</gene>
<dbReference type="SUPFAM" id="SSF103196">
    <property type="entry name" value="Roadblock/LC7 domain"/>
    <property type="match status" value="1"/>
</dbReference>
<dbReference type="PANTHER" id="PTHR36222">
    <property type="entry name" value="SERINE PROTEASE INHIBITOR RV3364C"/>
    <property type="match status" value="1"/>
</dbReference>
<accession>A0ABS7G3L0</accession>
<dbReference type="RefSeq" id="WP_220169641.1">
    <property type="nucleotide sequence ID" value="NZ_JAIBOA010000023.1"/>
</dbReference>